<dbReference type="EMBL" id="CAJJDO010000049">
    <property type="protein sequence ID" value="CAD8168255.1"/>
    <property type="molecule type" value="Genomic_DNA"/>
</dbReference>
<dbReference type="AlphaFoldDB" id="A0A8S1UUL1"/>
<protein>
    <submittedName>
        <fullName evidence="1">Uncharacterized protein</fullName>
    </submittedName>
</protein>
<sequence>MSCISSTLQEFTHQLENQPANLIQIYQLLYGYQISRTQNFIVFTSYKSSFPQVSIDNQETPFLIEELIENKK</sequence>
<organism evidence="1 2">
    <name type="scientific">Paramecium pentaurelia</name>
    <dbReference type="NCBI Taxonomy" id="43138"/>
    <lineage>
        <taxon>Eukaryota</taxon>
        <taxon>Sar</taxon>
        <taxon>Alveolata</taxon>
        <taxon>Ciliophora</taxon>
        <taxon>Intramacronucleata</taxon>
        <taxon>Oligohymenophorea</taxon>
        <taxon>Peniculida</taxon>
        <taxon>Parameciidae</taxon>
        <taxon>Paramecium</taxon>
    </lineage>
</organism>
<reference evidence="1" key="1">
    <citation type="submission" date="2021-01" db="EMBL/GenBank/DDBJ databases">
        <authorList>
            <consortium name="Genoscope - CEA"/>
            <person name="William W."/>
        </authorList>
    </citation>
    <scope>NUCLEOTIDE SEQUENCE</scope>
</reference>
<gene>
    <name evidence="1" type="ORF">PPENT_87.1.T0490002</name>
</gene>
<accession>A0A8S1UUL1</accession>
<dbReference type="Proteomes" id="UP000689195">
    <property type="component" value="Unassembled WGS sequence"/>
</dbReference>
<name>A0A8S1UUL1_9CILI</name>
<proteinExistence type="predicted"/>
<evidence type="ECO:0000313" key="1">
    <source>
        <dbReference type="EMBL" id="CAD8168255.1"/>
    </source>
</evidence>
<comment type="caution">
    <text evidence="1">The sequence shown here is derived from an EMBL/GenBank/DDBJ whole genome shotgun (WGS) entry which is preliminary data.</text>
</comment>
<evidence type="ECO:0000313" key="2">
    <source>
        <dbReference type="Proteomes" id="UP000689195"/>
    </source>
</evidence>
<keyword evidence="2" id="KW-1185">Reference proteome</keyword>